<feature type="compositionally biased region" description="Basic and acidic residues" evidence="6">
    <location>
        <begin position="249"/>
        <end position="269"/>
    </location>
</feature>
<dbReference type="InterPro" id="IPR020422">
    <property type="entry name" value="TYR_PHOSPHATASE_DUAL_dom"/>
</dbReference>
<keyword evidence="3" id="KW-0904">Protein phosphatase</keyword>
<dbReference type="OrthoDB" id="9979246at2759"/>
<protein>
    <recommendedName>
        <fullName evidence="7">Tyrosine-protein phosphatase domain-containing protein</fullName>
    </recommendedName>
</protein>
<evidence type="ECO:0000259" key="7">
    <source>
        <dbReference type="SMART" id="SM00195"/>
    </source>
</evidence>
<evidence type="ECO:0000256" key="6">
    <source>
        <dbReference type="SAM" id="MobiDB-lite"/>
    </source>
</evidence>
<evidence type="ECO:0000256" key="2">
    <source>
        <dbReference type="ARBA" id="ARBA00022801"/>
    </source>
</evidence>
<dbReference type="SUPFAM" id="SSF52799">
    <property type="entry name" value="(Phosphotyrosine protein) phosphatases II"/>
    <property type="match status" value="1"/>
</dbReference>
<evidence type="ECO:0000256" key="3">
    <source>
        <dbReference type="ARBA" id="ARBA00022912"/>
    </source>
</evidence>
<dbReference type="GO" id="GO:0007165">
    <property type="term" value="P:signal transduction"/>
    <property type="evidence" value="ECO:0007669"/>
    <property type="project" value="TreeGrafter"/>
</dbReference>
<reference evidence="8 9" key="1">
    <citation type="submission" date="2018-10" db="EMBL/GenBank/DDBJ databases">
        <authorList>
            <consortium name="Pathogen Informatics"/>
        </authorList>
    </citation>
    <scope>NUCLEOTIDE SEQUENCE [LARGE SCALE GENOMIC DNA]</scope>
</reference>
<dbReference type="PANTHER" id="PTHR45948:SF2">
    <property type="entry name" value="DUAL SPECIFICITY PROTEIN PHOSPHATASE"/>
    <property type="match status" value="1"/>
</dbReference>
<evidence type="ECO:0000313" key="9">
    <source>
        <dbReference type="Proteomes" id="UP000267029"/>
    </source>
</evidence>
<evidence type="ECO:0000256" key="5">
    <source>
        <dbReference type="ARBA" id="ARBA00048336"/>
    </source>
</evidence>
<dbReference type="InterPro" id="IPR029021">
    <property type="entry name" value="Prot-tyrosine_phosphatase-like"/>
</dbReference>
<sequence length="372" mass="39814">MGGKITKVVPGLYIGANENVRDDEDLIANCISHILSVQSSDTNIKKLSNHVYHKVFVGEPDTKGLLRVIPEANDFIHGARVASGNVLVHSESGMSSNVAVVAAYLMTVYQLDRKTAIATLQGLVPAVQPIPSLQNQLDRFYDNGSVEVDGKSVITAATERERLEKKFGRWPGMETDKRFLQAALTSHDNLKASGAFLLSSGESRSRQQSVSPPPATPDVPKCDTNVSVKLSAPKSKPSNENADLDFCFDDVHENENDDHGGDVDERVDVDPPSSPSLEKSHDDLSDEDAIVGSIPVPRGMPGGNIAFSSRPQPLYHRPTAAPTVHIRGGDGGGSRDIFELVEDAAASLSGAGLVYSSTAPANGDIAFRRPQI</sequence>
<dbReference type="AlphaFoldDB" id="A0A0R3U6Z0"/>
<evidence type="ECO:0000256" key="1">
    <source>
        <dbReference type="ARBA" id="ARBA00008601"/>
    </source>
</evidence>
<organism evidence="8 9">
    <name type="scientific">Mesocestoides corti</name>
    <name type="common">Flatworm</name>
    <dbReference type="NCBI Taxonomy" id="53468"/>
    <lineage>
        <taxon>Eukaryota</taxon>
        <taxon>Metazoa</taxon>
        <taxon>Spiralia</taxon>
        <taxon>Lophotrochozoa</taxon>
        <taxon>Platyhelminthes</taxon>
        <taxon>Cestoda</taxon>
        <taxon>Eucestoda</taxon>
        <taxon>Cyclophyllidea</taxon>
        <taxon>Mesocestoididae</taxon>
        <taxon>Mesocestoides</taxon>
    </lineage>
</organism>
<proteinExistence type="inferred from homology"/>
<gene>
    <name evidence="8" type="ORF">MCOS_LOCUS2580</name>
</gene>
<dbReference type="STRING" id="53468.A0A0R3U6Z0"/>
<dbReference type="GO" id="GO:0005829">
    <property type="term" value="C:cytosol"/>
    <property type="evidence" value="ECO:0007669"/>
    <property type="project" value="TreeGrafter"/>
</dbReference>
<keyword evidence="2" id="KW-0378">Hydrolase</keyword>
<dbReference type="PANTHER" id="PTHR45948">
    <property type="entry name" value="DUAL SPECIFICITY PROTEIN PHOSPHATASE DDB_G0269404-RELATED"/>
    <property type="match status" value="1"/>
</dbReference>
<dbReference type="GO" id="GO:0004722">
    <property type="term" value="F:protein serine/threonine phosphatase activity"/>
    <property type="evidence" value="ECO:0007669"/>
    <property type="project" value="UniProtKB-EC"/>
</dbReference>
<accession>A0A0R3U6Z0</accession>
<comment type="catalytic activity">
    <reaction evidence="5">
        <text>O-phospho-L-threonyl-[protein] + H2O = L-threonyl-[protein] + phosphate</text>
        <dbReference type="Rhea" id="RHEA:47004"/>
        <dbReference type="Rhea" id="RHEA-COMP:11060"/>
        <dbReference type="Rhea" id="RHEA-COMP:11605"/>
        <dbReference type="ChEBI" id="CHEBI:15377"/>
        <dbReference type="ChEBI" id="CHEBI:30013"/>
        <dbReference type="ChEBI" id="CHEBI:43474"/>
        <dbReference type="ChEBI" id="CHEBI:61977"/>
        <dbReference type="EC" id="3.1.3.16"/>
    </reaction>
</comment>
<name>A0A0R3U6Z0_MESCO</name>
<comment type="similarity">
    <text evidence="1">Belongs to the protein-tyrosine phosphatase family. Non-receptor class dual specificity subfamily.</text>
</comment>
<dbReference type="Gene3D" id="3.90.190.10">
    <property type="entry name" value="Protein tyrosine phosphatase superfamily"/>
    <property type="match status" value="1"/>
</dbReference>
<dbReference type="SMART" id="SM00195">
    <property type="entry name" value="DSPc"/>
    <property type="match status" value="1"/>
</dbReference>
<dbReference type="GO" id="GO:0004725">
    <property type="term" value="F:protein tyrosine phosphatase activity"/>
    <property type="evidence" value="ECO:0007669"/>
    <property type="project" value="TreeGrafter"/>
</dbReference>
<dbReference type="InterPro" id="IPR000340">
    <property type="entry name" value="Dual-sp_phosphatase_cat-dom"/>
</dbReference>
<keyword evidence="9" id="KW-1185">Reference proteome</keyword>
<dbReference type="EMBL" id="UXSR01000441">
    <property type="protein sequence ID" value="VDD76577.1"/>
    <property type="molecule type" value="Genomic_DNA"/>
</dbReference>
<dbReference type="CDD" id="cd14498">
    <property type="entry name" value="DSP"/>
    <property type="match status" value="1"/>
</dbReference>
<evidence type="ECO:0000313" key="8">
    <source>
        <dbReference type="EMBL" id="VDD76577.1"/>
    </source>
</evidence>
<feature type="region of interest" description="Disordered" evidence="6">
    <location>
        <begin position="199"/>
        <end position="285"/>
    </location>
</feature>
<dbReference type="Pfam" id="PF00782">
    <property type="entry name" value="DSPc"/>
    <property type="match status" value="1"/>
</dbReference>
<feature type="domain" description="Tyrosine-protein phosphatase" evidence="7">
    <location>
        <begin position="4"/>
        <end position="143"/>
    </location>
</feature>
<comment type="catalytic activity">
    <reaction evidence="4">
        <text>O-phospho-L-seryl-[protein] + H2O = L-seryl-[protein] + phosphate</text>
        <dbReference type="Rhea" id="RHEA:20629"/>
        <dbReference type="Rhea" id="RHEA-COMP:9863"/>
        <dbReference type="Rhea" id="RHEA-COMP:11604"/>
        <dbReference type="ChEBI" id="CHEBI:15377"/>
        <dbReference type="ChEBI" id="CHEBI:29999"/>
        <dbReference type="ChEBI" id="CHEBI:43474"/>
        <dbReference type="ChEBI" id="CHEBI:83421"/>
        <dbReference type="EC" id="3.1.3.16"/>
    </reaction>
</comment>
<evidence type="ECO:0000256" key="4">
    <source>
        <dbReference type="ARBA" id="ARBA00047761"/>
    </source>
</evidence>
<dbReference type="Proteomes" id="UP000267029">
    <property type="component" value="Unassembled WGS sequence"/>
</dbReference>